<name>A0A0P7AJC6_9HYPO</name>
<keyword evidence="18" id="KW-1185">Reference proteome</keyword>
<evidence type="ECO:0000259" key="16">
    <source>
        <dbReference type="Pfam" id="PF00150"/>
    </source>
</evidence>
<comment type="caution">
    <text evidence="17">The sequence shown here is derived from an EMBL/GenBank/DDBJ whole genome shotgun (WGS) entry which is preliminary data.</text>
</comment>
<dbReference type="EC" id="3.2.1.4" evidence="3"/>
<evidence type="ECO:0000256" key="14">
    <source>
        <dbReference type="SAM" id="MobiDB-lite"/>
    </source>
</evidence>
<feature type="compositionally biased region" description="Polar residues" evidence="14">
    <location>
        <begin position="394"/>
        <end position="409"/>
    </location>
</feature>
<evidence type="ECO:0000313" key="18">
    <source>
        <dbReference type="Proteomes" id="UP000050424"/>
    </source>
</evidence>
<protein>
    <recommendedName>
        <fullName evidence="12">Endoglucanase EG-II</fullName>
        <ecNumber evidence="3">3.2.1.4</ecNumber>
    </recommendedName>
</protein>
<evidence type="ECO:0000256" key="3">
    <source>
        <dbReference type="ARBA" id="ARBA00012601"/>
    </source>
</evidence>
<keyword evidence="8" id="KW-0873">Pyrrolidone carboxylic acid</keyword>
<organism evidence="17 18">
    <name type="scientific">Neonectria ditissima</name>
    <dbReference type="NCBI Taxonomy" id="78410"/>
    <lineage>
        <taxon>Eukaryota</taxon>
        <taxon>Fungi</taxon>
        <taxon>Dikarya</taxon>
        <taxon>Ascomycota</taxon>
        <taxon>Pezizomycotina</taxon>
        <taxon>Sordariomycetes</taxon>
        <taxon>Hypocreomycetidae</taxon>
        <taxon>Hypocreales</taxon>
        <taxon>Nectriaceae</taxon>
        <taxon>Neonectria</taxon>
    </lineage>
</organism>
<evidence type="ECO:0000256" key="9">
    <source>
        <dbReference type="ARBA" id="ARBA00023295"/>
    </source>
</evidence>
<feature type="region of interest" description="Disordered" evidence="14">
    <location>
        <begin position="346"/>
        <end position="429"/>
    </location>
</feature>
<dbReference type="OrthoDB" id="5823761at2759"/>
<dbReference type="PROSITE" id="PS00659">
    <property type="entry name" value="GLYCOSYL_HYDROL_F5"/>
    <property type="match status" value="1"/>
</dbReference>
<gene>
    <name evidence="17" type="ORF">AK830_g8964</name>
</gene>
<comment type="catalytic activity">
    <reaction evidence="1">
        <text>Endohydrolysis of (1-&gt;4)-beta-D-glucosidic linkages in cellulose, lichenin and cereal beta-D-glucans.</text>
        <dbReference type="EC" id="3.2.1.4"/>
    </reaction>
</comment>
<keyword evidence="9 13" id="KW-0326">Glycosidase</keyword>
<feature type="signal peptide" evidence="15">
    <location>
        <begin position="1"/>
        <end position="19"/>
    </location>
</feature>
<dbReference type="GO" id="GO:0030245">
    <property type="term" value="P:cellulose catabolic process"/>
    <property type="evidence" value="ECO:0007669"/>
    <property type="project" value="UniProtKB-KW"/>
</dbReference>
<dbReference type="SUPFAM" id="SSF51445">
    <property type="entry name" value="(Trans)glycosidases"/>
    <property type="match status" value="1"/>
</dbReference>
<reference evidence="17 18" key="1">
    <citation type="submission" date="2015-09" db="EMBL/GenBank/DDBJ databases">
        <title>Draft genome of a European isolate of the apple canker pathogen Neonectria ditissima.</title>
        <authorList>
            <person name="Gomez-Cortecero A."/>
            <person name="Harrison R.J."/>
            <person name="Armitage A.D."/>
        </authorList>
    </citation>
    <scope>NUCLEOTIDE SEQUENCE [LARGE SCALE GENOMIC DNA]</scope>
    <source>
        <strain evidence="17 18">R09/05</strain>
    </source>
</reference>
<feature type="chain" id="PRO_5006134888" description="Endoglucanase EG-II" evidence="15">
    <location>
        <begin position="20"/>
        <end position="449"/>
    </location>
</feature>
<dbReference type="Pfam" id="PF00150">
    <property type="entry name" value="Cellulase"/>
    <property type="match status" value="1"/>
</dbReference>
<evidence type="ECO:0000256" key="5">
    <source>
        <dbReference type="ARBA" id="ARBA00022801"/>
    </source>
</evidence>
<dbReference type="Proteomes" id="UP000050424">
    <property type="component" value="Unassembled WGS sequence"/>
</dbReference>
<dbReference type="InterPro" id="IPR017853">
    <property type="entry name" value="GH"/>
</dbReference>
<evidence type="ECO:0000256" key="10">
    <source>
        <dbReference type="ARBA" id="ARBA00023326"/>
    </source>
</evidence>
<evidence type="ECO:0000256" key="11">
    <source>
        <dbReference type="ARBA" id="ARBA00059691"/>
    </source>
</evidence>
<dbReference type="PANTHER" id="PTHR34142:SF5">
    <property type="entry name" value="CBM1 DOMAIN-CONTAINING PROTEIN"/>
    <property type="match status" value="1"/>
</dbReference>
<dbReference type="EMBL" id="LKCW01000160">
    <property type="protein sequence ID" value="KPM37595.1"/>
    <property type="molecule type" value="Genomic_DNA"/>
</dbReference>
<keyword evidence="5 13" id="KW-0378">Hydrolase</keyword>
<comment type="function">
    <text evidence="11">Endoglucanase (EG) that cleaves the internal beta-1,4-glucosidic bonds in cellulose. The degradation of cellulose involves an interplay between different cellulolytic enzymes. Hydrolysis starts with EGs, which cut internal glycosidic linkages to reduce the polymerization degree of the substrate and creates new chain ends for exocellobiohydrolases (CBHs). The CBH release the disaccharide cellobiose from the non-reducing end of the cellulose polymer chain. Finally, beta-1,4-glucosidases hydrolyze the cellobiose and other short cello-oligosaccharides into glucose units.</text>
</comment>
<dbReference type="GO" id="GO:0008810">
    <property type="term" value="F:cellulase activity"/>
    <property type="evidence" value="ECO:0007669"/>
    <property type="project" value="UniProtKB-EC"/>
</dbReference>
<dbReference type="STRING" id="78410.A0A0P7AJC6"/>
<evidence type="ECO:0000256" key="13">
    <source>
        <dbReference type="RuleBase" id="RU361153"/>
    </source>
</evidence>
<keyword evidence="7" id="KW-0119">Carbohydrate metabolism</keyword>
<dbReference type="InterPro" id="IPR001547">
    <property type="entry name" value="Glyco_hydro_5"/>
</dbReference>
<evidence type="ECO:0000256" key="2">
    <source>
        <dbReference type="ARBA" id="ARBA00005641"/>
    </source>
</evidence>
<dbReference type="PANTHER" id="PTHR34142">
    <property type="entry name" value="ENDO-BETA-1,4-GLUCANASE A"/>
    <property type="match status" value="1"/>
</dbReference>
<dbReference type="InterPro" id="IPR018087">
    <property type="entry name" value="Glyco_hydro_5_CS"/>
</dbReference>
<proteinExistence type="inferred from homology"/>
<evidence type="ECO:0000256" key="12">
    <source>
        <dbReference type="ARBA" id="ARBA00074271"/>
    </source>
</evidence>
<evidence type="ECO:0000256" key="8">
    <source>
        <dbReference type="ARBA" id="ARBA00023283"/>
    </source>
</evidence>
<evidence type="ECO:0000256" key="15">
    <source>
        <dbReference type="SAM" id="SignalP"/>
    </source>
</evidence>
<accession>A0A0P7AJC6</accession>
<dbReference type="FunFam" id="3.20.20.80:FF:000124">
    <property type="entry name" value="Exported cellulase"/>
    <property type="match status" value="1"/>
</dbReference>
<keyword evidence="6" id="KW-0136">Cellulose degradation</keyword>
<evidence type="ECO:0000256" key="7">
    <source>
        <dbReference type="ARBA" id="ARBA00023277"/>
    </source>
</evidence>
<sequence>MHTVTRLITGLALASGVLGRVKYLGVAIPGIDLGCDIDGSCPLDTVELPLTEFGGGDGAGQMKHFVEDDGFNVFRLPTSWQFIVNHKLGADLDETNFGQYDKLMQACLDTGAYCMIDVHNFARWDDSVIGQGGDVSDDDFVQLWVQLADKYGKNNKVIFGLMNEPHDLDVNLWAQTCQKVVTAVRKAGAKSNMILLPGTNFASAETFVSSGSAEALGAIENPDGSKDNLYLDLHKYLDENNSGTFSECTTDNVEAFKTIATWLRKNKRQAMISESGASMEDSCMEKFCTQNEFIAKNSDVFVGFVGWGAGSFKSDYILTLTPEWTDGAYVDNKLMKECIIKPFIKNAPPETTTSSSTKASRTKAPHSKTSATESSATEVVTTSTKRVFKEETETTMPQASATEPPTSNASSSEDDDEDKDSGSDRSRQSFAGGLVLAGVALFHAGMRFL</sequence>
<dbReference type="Gene3D" id="3.20.20.80">
    <property type="entry name" value="Glycosidases"/>
    <property type="match status" value="1"/>
</dbReference>
<keyword evidence="4 15" id="KW-0732">Signal</keyword>
<keyword evidence="10" id="KW-0624">Polysaccharide degradation</keyword>
<evidence type="ECO:0000313" key="17">
    <source>
        <dbReference type="EMBL" id="KPM37595.1"/>
    </source>
</evidence>
<feature type="compositionally biased region" description="Low complexity" evidence="14">
    <location>
        <begin position="367"/>
        <end position="385"/>
    </location>
</feature>
<evidence type="ECO:0000256" key="6">
    <source>
        <dbReference type="ARBA" id="ARBA00023001"/>
    </source>
</evidence>
<comment type="similarity">
    <text evidence="2 13">Belongs to the glycosyl hydrolase 5 (cellulase A) family.</text>
</comment>
<feature type="domain" description="Glycoside hydrolase family 5" evidence="16">
    <location>
        <begin position="58"/>
        <end position="308"/>
    </location>
</feature>
<evidence type="ECO:0000256" key="1">
    <source>
        <dbReference type="ARBA" id="ARBA00000966"/>
    </source>
</evidence>
<evidence type="ECO:0000256" key="4">
    <source>
        <dbReference type="ARBA" id="ARBA00022729"/>
    </source>
</evidence>
<dbReference type="AlphaFoldDB" id="A0A0P7AJC6"/>